<feature type="region of interest" description="Disordered" evidence="1">
    <location>
        <begin position="312"/>
        <end position="335"/>
    </location>
</feature>
<proteinExistence type="predicted"/>
<feature type="compositionally biased region" description="Low complexity" evidence="1">
    <location>
        <begin position="317"/>
        <end position="330"/>
    </location>
</feature>
<feature type="transmembrane region" description="Helical" evidence="2">
    <location>
        <begin position="22"/>
        <end position="43"/>
    </location>
</feature>
<comment type="caution">
    <text evidence="3">The sequence shown here is derived from an EMBL/GenBank/DDBJ whole genome shotgun (WGS) entry which is preliminary data.</text>
</comment>
<dbReference type="AlphaFoldDB" id="A0A1D1VV86"/>
<feature type="region of interest" description="Disordered" evidence="1">
    <location>
        <begin position="347"/>
        <end position="375"/>
    </location>
</feature>
<organism evidence="3 4">
    <name type="scientific">Ramazzottius varieornatus</name>
    <name type="common">Water bear</name>
    <name type="synonym">Tardigrade</name>
    <dbReference type="NCBI Taxonomy" id="947166"/>
    <lineage>
        <taxon>Eukaryota</taxon>
        <taxon>Metazoa</taxon>
        <taxon>Ecdysozoa</taxon>
        <taxon>Tardigrada</taxon>
        <taxon>Eutardigrada</taxon>
        <taxon>Parachela</taxon>
        <taxon>Hypsibioidea</taxon>
        <taxon>Ramazzottiidae</taxon>
        <taxon>Ramazzottius</taxon>
    </lineage>
</organism>
<evidence type="ECO:0000256" key="2">
    <source>
        <dbReference type="SAM" id="Phobius"/>
    </source>
</evidence>
<feature type="region of interest" description="Disordered" evidence="1">
    <location>
        <begin position="67"/>
        <end position="105"/>
    </location>
</feature>
<evidence type="ECO:0000313" key="4">
    <source>
        <dbReference type="Proteomes" id="UP000186922"/>
    </source>
</evidence>
<dbReference type="Proteomes" id="UP000186922">
    <property type="component" value="Unassembled WGS sequence"/>
</dbReference>
<dbReference type="EMBL" id="BDGG01000012">
    <property type="protein sequence ID" value="GAV05387.1"/>
    <property type="molecule type" value="Genomic_DNA"/>
</dbReference>
<feature type="compositionally biased region" description="Polar residues" evidence="1">
    <location>
        <begin position="351"/>
        <end position="375"/>
    </location>
</feature>
<accession>A0A1D1VV86</accession>
<keyword evidence="4" id="KW-1185">Reference proteome</keyword>
<evidence type="ECO:0000313" key="3">
    <source>
        <dbReference type="EMBL" id="GAV05387.1"/>
    </source>
</evidence>
<keyword evidence="2" id="KW-0472">Membrane</keyword>
<keyword evidence="2" id="KW-0812">Transmembrane</keyword>
<protein>
    <submittedName>
        <fullName evidence="3">Uncharacterized protein</fullName>
    </submittedName>
</protein>
<name>A0A1D1VV86_RAMVA</name>
<gene>
    <name evidence="3" type="primary">RvY_15529-1</name>
    <name evidence="3" type="synonym">RvY_15529.1</name>
    <name evidence="3" type="ORF">RvY_15529</name>
</gene>
<evidence type="ECO:0000256" key="1">
    <source>
        <dbReference type="SAM" id="MobiDB-lite"/>
    </source>
</evidence>
<reference evidence="3 4" key="1">
    <citation type="journal article" date="2016" name="Nat. Commun.">
        <title>Extremotolerant tardigrade genome and improved radiotolerance of human cultured cells by tardigrade-unique protein.</title>
        <authorList>
            <person name="Hashimoto T."/>
            <person name="Horikawa D.D."/>
            <person name="Saito Y."/>
            <person name="Kuwahara H."/>
            <person name="Kozuka-Hata H."/>
            <person name="Shin-I T."/>
            <person name="Minakuchi Y."/>
            <person name="Ohishi K."/>
            <person name="Motoyama A."/>
            <person name="Aizu T."/>
            <person name="Enomoto A."/>
            <person name="Kondo K."/>
            <person name="Tanaka S."/>
            <person name="Hara Y."/>
            <person name="Koshikawa S."/>
            <person name="Sagara H."/>
            <person name="Miura T."/>
            <person name="Yokobori S."/>
            <person name="Miyagawa K."/>
            <person name="Suzuki Y."/>
            <person name="Kubo T."/>
            <person name="Oyama M."/>
            <person name="Kohara Y."/>
            <person name="Fujiyama A."/>
            <person name="Arakawa K."/>
            <person name="Katayama T."/>
            <person name="Toyoda A."/>
            <person name="Kunieda T."/>
        </authorList>
    </citation>
    <scope>NUCLEOTIDE SEQUENCE [LARGE SCALE GENOMIC DNA]</scope>
    <source>
        <strain evidence="3 4">YOKOZUNA-1</strain>
    </source>
</reference>
<sequence>MSETAARIAVAEMTLEDPPSGLMWMSAGAVSFLVVSSLLVICAEFKRKQNKTLKAEPVQLLYRRKNTDYGESGGRPSAAVKQTTLQLPSSVEARSTSPTWRNSSLSRELPAIPDSLELGEGVRDERYESASNLYAYLDDVRTREEHENAQASDSSRDAELPVVLPNGRVHPYDRIGGHGPLSPTLHANMALTPPPVSTAPLLSTSTNNHAFILNQMDNEQEYRGARSDMSYTSITVRAPLSNLRARRFSEDGYTKLSGEESHLYAQVGGDYGGSMVSDPSSVHIYNELYAEIDGRSQINPYATSRLAVVHPAEAGDGPSTSGMASGSSRSPPTPEELDKLYAKINKRNRAPDTQPSFVETPSNQVPRPSEVSSLNDMRASVDEAISTMDTSLSRFLANGTSSRAIDQTNTHTVDRNMNLERSPVVTTRNLSRREHVYEEM</sequence>
<feature type="compositionally biased region" description="Polar residues" evidence="1">
    <location>
        <begin position="80"/>
        <end position="105"/>
    </location>
</feature>
<keyword evidence="2" id="KW-1133">Transmembrane helix</keyword>
<dbReference type="OrthoDB" id="10069012at2759"/>